<dbReference type="OrthoDB" id="7342920at2"/>
<dbReference type="SUPFAM" id="SSF82185">
    <property type="entry name" value="Histone H3 K4-specific methyltransferase SET7/9 N-terminal domain"/>
    <property type="match status" value="1"/>
</dbReference>
<gene>
    <name evidence="1" type="ORF">RN87_11665</name>
</gene>
<protein>
    <recommendedName>
        <fullName evidence="3">Phophatidylinositol-4-phosphate 5-kinase</fullName>
    </recommendedName>
</protein>
<organism evidence="1">
    <name type="scientific">Fusobacterium hwasookii ChDC F174</name>
    <dbReference type="NCBI Taxonomy" id="1307442"/>
    <lineage>
        <taxon>Bacteria</taxon>
        <taxon>Fusobacteriati</taxon>
        <taxon>Fusobacteriota</taxon>
        <taxon>Fusobacteriia</taxon>
        <taxon>Fusobacteriales</taxon>
        <taxon>Fusobacteriaceae</taxon>
        <taxon>Fusobacterium</taxon>
    </lineage>
</organism>
<dbReference type="KEGG" id="fhw:RN87_11665"/>
<dbReference type="GeneID" id="60659070"/>
<dbReference type="Proteomes" id="UP000063275">
    <property type="component" value="Plasmid unnamed1"/>
</dbReference>
<dbReference type="Pfam" id="PF07661">
    <property type="entry name" value="MORN_2"/>
    <property type="match status" value="3"/>
</dbReference>
<dbReference type="RefSeq" id="WP_029491119.1">
    <property type="nucleotide sequence ID" value="NZ_ATKF01000077.1"/>
</dbReference>
<reference evidence="1 2" key="1">
    <citation type="submission" date="2015-11" db="EMBL/GenBank/DDBJ databases">
        <authorList>
            <person name="Zhang Y."/>
            <person name="Guo Z."/>
        </authorList>
    </citation>
    <scope>NUCLEOTIDE SEQUENCE [LARGE SCALE GENOMIC DNA]</scope>
    <source>
        <strain evidence="1 2">ChDC F174</strain>
        <plasmid evidence="2">Plasmid unnamed1</plasmid>
    </source>
</reference>
<evidence type="ECO:0008006" key="3">
    <source>
        <dbReference type="Google" id="ProtNLM"/>
    </source>
</evidence>
<dbReference type="EMBL" id="CP013332">
    <property type="protein sequence ID" value="ALQ41210.1"/>
    <property type="molecule type" value="Genomic_DNA"/>
</dbReference>
<geneLocation type="plasmid" evidence="1">
    <name>unnamed1</name>
</geneLocation>
<proteinExistence type="predicted"/>
<evidence type="ECO:0000313" key="1">
    <source>
        <dbReference type="EMBL" id="ALQ41210.1"/>
    </source>
</evidence>
<evidence type="ECO:0000313" key="2">
    <source>
        <dbReference type="Proteomes" id="UP000063275"/>
    </source>
</evidence>
<dbReference type="InterPro" id="IPR011652">
    <property type="entry name" value="MORN_2"/>
</dbReference>
<keyword evidence="1" id="KW-0614">Plasmid</keyword>
<name>A0A0S2ZQE4_9FUSO</name>
<accession>A0A0S2ZQE4</accession>
<sequence>MKFKEFLFQKFIKKIFKDYLIEDFQDKKEENFSIKKVVDNHEFLENFCGTDYIYSSSKSKDSKIEKWTYYFKNSKNIFKILSHSVLITEYYPNGNLKSKIVDKETTEFYYLSGEIEKIILTPKLINNNQKINYIYTFYKSGQLKEAFKTIDDIKSGLYRKFREDNIPVLEAFYNKDGVLEGTLIYYHDNGKLKETIDYYKGYKQGYSKEFYKNGQLKEVNFWNKDNCIKTLIKYYEDGKEK</sequence>
<dbReference type="AlphaFoldDB" id="A0A0S2ZQE4"/>
<dbReference type="Gene3D" id="3.90.930.1">
    <property type="match status" value="1"/>
</dbReference>